<feature type="signal peptide" evidence="1">
    <location>
        <begin position="1"/>
        <end position="26"/>
    </location>
</feature>
<reference evidence="2 3" key="1">
    <citation type="submission" date="2016-10" db="EMBL/GenBank/DDBJ databases">
        <authorList>
            <person name="de Groot N.N."/>
        </authorList>
    </citation>
    <scope>NUCLEOTIDE SEQUENCE [LARGE SCALE GENOMIC DNA]</scope>
    <source>
        <strain evidence="2 3">DSM 26656</strain>
    </source>
</reference>
<dbReference type="OrthoDB" id="7691610at2"/>
<feature type="chain" id="PRO_5009287590" evidence="1">
    <location>
        <begin position="27"/>
        <end position="132"/>
    </location>
</feature>
<keyword evidence="1" id="KW-0732">Signal</keyword>
<gene>
    <name evidence="2" type="ORF">SAMN04488115_102427</name>
</gene>
<dbReference type="EMBL" id="FNUY01000002">
    <property type="protein sequence ID" value="SEF90516.1"/>
    <property type="molecule type" value="Genomic_DNA"/>
</dbReference>
<keyword evidence="3" id="KW-1185">Reference proteome</keyword>
<evidence type="ECO:0000313" key="3">
    <source>
        <dbReference type="Proteomes" id="UP000236743"/>
    </source>
</evidence>
<accession>A0A1H5VU45</accession>
<organism evidence="2 3">
    <name type="scientific">Bosea lathyri</name>
    <dbReference type="NCBI Taxonomy" id="1036778"/>
    <lineage>
        <taxon>Bacteria</taxon>
        <taxon>Pseudomonadati</taxon>
        <taxon>Pseudomonadota</taxon>
        <taxon>Alphaproteobacteria</taxon>
        <taxon>Hyphomicrobiales</taxon>
        <taxon>Boseaceae</taxon>
        <taxon>Bosea</taxon>
    </lineage>
</organism>
<protein>
    <submittedName>
        <fullName evidence="2">Uncharacterized protein</fullName>
    </submittedName>
</protein>
<sequence length="132" mass="13444">MISFAKPLCIAAAVTAFLASGSASHAQTQADQLKLAYQAGRNQIGLMAYCADKGFVGADVVEIQKNMIGMIPVPADKSAGDAAEAQGRKGTIAAMGMEQDIEAIAKAQNGTAATFCKQVGDAIKQAGAALPK</sequence>
<dbReference type="Proteomes" id="UP000236743">
    <property type="component" value="Unassembled WGS sequence"/>
</dbReference>
<dbReference type="AlphaFoldDB" id="A0A1H5VU45"/>
<dbReference type="NCBIfam" id="NF035933">
    <property type="entry name" value="ESAT6_1"/>
    <property type="match status" value="1"/>
</dbReference>
<proteinExistence type="predicted"/>
<evidence type="ECO:0000313" key="2">
    <source>
        <dbReference type="EMBL" id="SEF90516.1"/>
    </source>
</evidence>
<evidence type="ECO:0000256" key="1">
    <source>
        <dbReference type="SAM" id="SignalP"/>
    </source>
</evidence>
<dbReference type="RefSeq" id="WP_103871654.1">
    <property type="nucleotide sequence ID" value="NZ_FNUY01000002.1"/>
</dbReference>
<name>A0A1H5VU45_9HYPH</name>